<evidence type="ECO:0000313" key="1">
    <source>
        <dbReference type="EMBL" id="JAH72845.1"/>
    </source>
</evidence>
<organism evidence="1">
    <name type="scientific">Anguilla anguilla</name>
    <name type="common">European freshwater eel</name>
    <name type="synonym">Muraena anguilla</name>
    <dbReference type="NCBI Taxonomy" id="7936"/>
    <lineage>
        <taxon>Eukaryota</taxon>
        <taxon>Metazoa</taxon>
        <taxon>Chordata</taxon>
        <taxon>Craniata</taxon>
        <taxon>Vertebrata</taxon>
        <taxon>Euteleostomi</taxon>
        <taxon>Actinopterygii</taxon>
        <taxon>Neopterygii</taxon>
        <taxon>Teleostei</taxon>
        <taxon>Anguilliformes</taxon>
        <taxon>Anguillidae</taxon>
        <taxon>Anguilla</taxon>
    </lineage>
</organism>
<reference evidence="1" key="1">
    <citation type="submission" date="2014-11" db="EMBL/GenBank/DDBJ databases">
        <authorList>
            <person name="Amaro Gonzalez C."/>
        </authorList>
    </citation>
    <scope>NUCLEOTIDE SEQUENCE</scope>
</reference>
<dbReference type="AlphaFoldDB" id="A0A0E9V5Y1"/>
<dbReference type="EMBL" id="GBXM01035732">
    <property type="protein sequence ID" value="JAH72845.1"/>
    <property type="molecule type" value="Transcribed_RNA"/>
</dbReference>
<reference evidence="1" key="2">
    <citation type="journal article" date="2015" name="Fish Shellfish Immunol.">
        <title>Early steps in the European eel (Anguilla anguilla)-Vibrio vulnificus interaction in the gills: Role of the RtxA13 toxin.</title>
        <authorList>
            <person name="Callol A."/>
            <person name="Pajuelo D."/>
            <person name="Ebbesson L."/>
            <person name="Teles M."/>
            <person name="MacKenzie S."/>
            <person name="Amaro C."/>
        </authorList>
    </citation>
    <scope>NUCLEOTIDE SEQUENCE</scope>
</reference>
<sequence length="20" mass="2380">MSSRLLFPPHKMARIHECLL</sequence>
<name>A0A0E9V5Y1_ANGAN</name>
<accession>A0A0E9V5Y1</accession>
<protein>
    <submittedName>
        <fullName evidence="1">Uncharacterized protein</fullName>
    </submittedName>
</protein>
<proteinExistence type="predicted"/>